<dbReference type="Proteomes" id="UP000566995">
    <property type="component" value="Unassembled WGS sequence"/>
</dbReference>
<dbReference type="EMBL" id="JACHLI010000001">
    <property type="protein sequence ID" value="MBB4861355.1"/>
    <property type="molecule type" value="Genomic_DNA"/>
</dbReference>
<accession>A0A7W7KEG2</accession>
<proteinExistence type="predicted"/>
<name>A0A7W7KEG2_PSENT</name>
<evidence type="ECO:0008006" key="3">
    <source>
        <dbReference type="Google" id="ProtNLM"/>
    </source>
</evidence>
<sequence length="509" mass="57669">MSEVQAADYLFVVNLDNVFDLDVDEGIVEPSWDDFKEDLLRHRLRRSKDGECFMPVAMKPDNECVTVYTKDGTPHFKADINIESVTALVIDLDKIGALQYAEDLFKGYEYVCYSTHNFSVETPWKYRMVVRLAEPIPVEQWPTCFEVLLAQNIDMDQSCRNPSRMYYYPSHNPDGGVAPRAWHKPGKAMSIDNILGLASDDVKNAIKEGRFASKLKINPNGVGQSTRRRHFSGDVIGAHDVLPDVIDCSFQRFEDTHGQSIYAFGTDGSYHNLARDCAGREMRLYGHKADIRKLVIFLAQIGLRDCNRPIEAGNTPEELPGLIITALMKYAPESFHMLNEIHGQNLEAWVTGEVRWGMTTYREASLEVKQAPQELDVTVEQNYYASLRTRHIKALKSFSTTGNFSDLVREIVNQELKIEIPAYSDVAHALFTFHTGYNRKVKGIDEKTALAYFAEDIPKLCDQLPKMGLSVDEKKLRFMAGALRVQLAQKVPAQLRQPKQADQSVAMSR</sequence>
<evidence type="ECO:0000313" key="2">
    <source>
        <dbReference type="Proteomes" id="UP000566995"/>
    </source>
</evidence>
<evidence type="ECO:0000313" key="1">
    <source>
        <dbReference type="EMBL" id="MBB4861355.1"/>
    </source>
</evidence>
<dbReference type="AlphaFoldDB" id="A0A7W7KEG2"/>
<comment type="caution">
    <text evidence="1">The sequence shown here is derived from an EMBL/GenBank/DDBJ whole genome shotgun (WGS) entry which is preliminary data.</text>
</comment>
<gene>
    <name evidence="1" type="ORF">HNP46_000166</name>
</gene>
<dbReference type="RefSeq" id="WP_184585624.1">
    <property type="nucleotide sequence ID" value="NZ_JACHLI010000001.1"/>
</dbReference>
<protein>
    <recommendedName>
        <fullName evidence="3">DNA primase</fullName>
    </recommendedName>
</protein>
<organism evidence="1 2">
    <name type="scientific">Pseudomonas nitroreducens</name>
    <dbReference type="NCBI Taxonomy" id="46680"/>
    <lineage>
        <taxon>Bacteria</taxon>
        <taxon>Pseudomonadati</taxon>
        <taxon>Pseudomonadota</taxon>
        <taxon>Gammaproteobacteria</taxon>
        <taxon>Pseudomonadales</taxon>
        <taxon>Pseudomonadaceae</taxon>
        <taxon>Pseudomonas</taxon>
    </lineage>
</organism>
<reference evidence="1 2" key="1">
    <citation type="submission" date="2020-08" db="EMBL/GenBank/DDBJ databases">
        <title>Functional genomics of gut bacteria from endangered species of beetles.</title>
        <authorList>
            <person name="Carlos-Shanley C."/>
        </authorList>
    </citation>
    <scope>NUCLEOTIDE SEQUENCE [LARGE SCALE GENOMIC DNA]</scope>
    <source>
        <strain evidence="1 2">S00179</strain>
    </source>
</reference>